<dbReference type="RefSeq" id="WP_335960954.1">
    <property type="nucleotide sequence ID" value="NZ_JAXBLX010000013.1"/>
</dbReference>
<evidence type="ECO:0000256" key="7">
    <source>
        <dbReference type="ARBA" id="ARBA00022801"/>
    </source>
</evidence>
<accession>A0ABV6KIE1</accession>
<keyword evidence="5" id="KW-0808">Transferase</keyword>
<dbReference type="Pfam" id="PF02578">
    <property type="entry name" value="Cu-oxidase_4"/>
    <property type="match status" value="1"/>
</dbReference>
<dbReference type="InterPro" id="IPR003730">
    <property type="entry name" value="Cu_polyphenol_OxRdtase"/>
</dbReference>
<evidence type="ECO:0000256" key="6">
    <source>
        <dbReference type="ARBA" id="ARBA00022723"/>
    </source>
</evidence>
<evidence type="ECO:0000256" key="5">
    <source>
        <dbReference type="ARBA" id="ARBA00022679"/>
    </source>
</evidence>
<gene>
    <name evidence="13" type="primary">pgeF</name>
    <name evidence="13" type="ORF">ACFFHM_22015</name>
</gene>
<comment type="catalytic activity">
    <reaction evidence="9">
        <text>adenosine + H2O + H(+) = inosine + NH4(+)</text>
        <dbReference type="Rhea" id="RHEA:24408"/>
        <dbReference type="ChEBI" id="CHEBI:15377"/>
        <dbReference type="ChEBI" id="CHEBI:15378"/>
        <dbReference type="ChEBI" id="CHEBI:16335"/>
        <dbReference type="ChEBI" id="CHEBI:17596"/>
        <dbReference type="ChEBI" id="CHEBI:28938"/>
        <dbReference type="EC" id="3.5.4.4"/>
    </reaction>
    <physiologicalReaction direction="left-to-right" evidence="9">
        <dbReference type="Rhea" id="RHEA:24409"/>
    </physiologicalReaction>
</comment>
<dbReference type="CDD" id="cd16833">
    <property type="entry name" value="YfiH"/>
    <property type="match status" value="1"/>
</dbReference>
<name>A0ABV6KIE1_9BACI</name>
<keyword evidence="6" id="KW-0479">Metal-binding</keyword>
<dbReference type="InterPro" id="IPR038371">
    <property type="entry name" value="Cu_polyphenol_OxRdtase_sf"/>
</dbReference>
<comment type="cofactor">
    <cofactor evidence="2">
        <name>Zn(2+)</name>
        <dbReference type="ChEBI" id="CHEBI:29105"/>
    </cofactor>
</comment>
<organism evidence="13 14">
    <name type="scientific">Halalkalibacter kiskunsagensis</name>
    <dbReference type="NCBI Taxonomy" id="1548599"/>
    <lineage>
        <taxon>Bacteria</taxon>
        <taxon>Bacillati</taxon>
        <taxon>Bacillota</taxon>
        <taxon>Bacilli</taxon>
        <taxon>Bacillales</taxon>
        <taxon>Bacillaceae</taxon>
        <taxon>Halalkalibacter</taxon>
    </lineage>
</organism>
<evidence type="ECO:0000256" key="12">
    <source>
        <dbReference type="RuleBase" id="RU361274"/>
    </source>
</evidence>
<evidence type="ECO:0000256" key="10">
    <source>
        <dbReference type="ARBA" id="ARBA00048968"/>
    </source>
</evidence>
<protein>
    <recommendedName>
        <fullName evidence="12">Purine nucleoside phosphorylase</fullName>
    </recommendedName>
</protein>
<dbReference type="SUPFAM" id="SSF64438">
    <property type="entry name" value="CNF1/YfiH-like putative cysteine hydrolases"/>
    <property type="match status" value="1"/>
</dbReference>
<dbReference type="InterPro" id="IPR011324">
    <property type="entry name" value="Cytotoxic_necrot_fac-like_cat"/>
</dbReference>
<reference evidence="13 14" key="1">
    <citation type="submission" date="2024-09" db="EMBL/GenBank/DDBJ databases">
        <authorList>
            <person name="Sun Q."/>
            <person name="Mori K."/>
        </authorList>
    </citation>
    <scope>NUCLEOTIDE SEQUENCE [LARGE SCALE GENOMIC DNA]</scope>
    <source>
        <strain evidence="13 14">NCAIM B.02610</strain>
    </source>
</reference>
<evidence type="ECO:0000256" key="9">
    <source>
        <dbReference type="ARBA" id="ARBA00047989"/>
    </source>
</evidence>
<keyword evidence="8" id="KW-0862">Zinc</keyword>
<keyword evidence="14" id="KW-1185">Reference proteome</keyword>
<dbReference type="Gene3D" id="3.60.140.10">
    <property type="entry name" value="CNF1/YfiH-like putative cysteine hydrolases"/>
    <property type="match status" value="1"/>
</dbReference>
<evidence type="ECO:0000256" key="2">
    <source>
        <dbReference type="ARBA" id="ARBA00001947"/>
    </source>
</evidence>
<comment type="similarity">
    <text evidence="4 12">Belongs to the purine nucleoside phosphorylase YfiH/LACC1 family.</text>
</comment>
<keyword evidence="7" id="KW-0378">Hydrolase</keyword>
<dbReference type="NCBIfam" id="TIGR00726">
    <property type="entry name" value="peptidoglycan editing factor PgeF"/>
    <property type="match status" value="1"/>
</dbReference>
<evidence type="ECO:0000256" key="11">
    <source>
        <dbReference type="ARBA" id="ARBA00049893"/>
    </source>
</evidence>
<dbReference type="EMBL" id="JBHLUX010000091">
    <property type="protein sequence ID" value="MFC0473093.1"/>
    <property type="molecule type" value="Genomic_DNA"/>
</dbReference>
<dbReference type="Proteomes" id="UP001589838">
    <property type="component" value="Unassembled WGS sequence"/>
</dbReference>
<evidence type="ECO:0000256" key="1">
    <source>
        <dbReference type="ARBA" id="ARBA00000553"/>
    </source>
</evidence>
<comment type="catalytic activity">
    <reaction evidence="10">
        <text>adenosine + phosphate = alpha-D-ribose 1-phosphate + adenine</text>
        <dbReference type="Rhea" id="RHEA:27642"/>
        <dbReference type="ChEBI" id="CHEBI:16335"/>
        <dbReference type="ChEBI" id="CHEBI:16708"/>
        <dbReference type="ChEBI" id="CHEBI:43474"/>
        <dbReference type="ChEBI" id="CHEBI:57720"/>
        <dbReference type="EC" id="2.4.2.1"/>
    </reaction>
    <physiologicalReaction direction="left-to-right" evidence="10">
        <dbReference type="Rhea" id="RHEA:27643"/>
    </physiologicalReaction>
</comment>
<evidence type="ECO:0000256" key="4">
    <source>
        <dbReference type="ARBA" id="ARBA00007353"/>
    </source>
</evidence>
<dbReference type="PANTHER" id="PTHR30616:SF2">
    <property type="entry name" value="PURINE NUCLEOSIDE PHOSPHORYLASE LACC1"/>
    <property type="match status" value="1"/>
</dbReference>
<comment type="catalytic activity">
    <reaction evidence="11">
        <text>S-methyl-5'-thioadenosine + phosphate = 5-(methylsulfanyl)-alpha-D-ribose 1-phosphate + adenine</text>
        <dbReference type="Rhea" id="RHEA:11852"/>
        <dbReference type="ChEBI" id="CHEBI:16708"/>
        <dbReference type="ChEBI" id="CHEBI:17509"/>
        <dbReference type="ChEBI" id="CHEBI:43474"/>
        <dbReference type="ChEBI" id="CHEBI:58533"/>
        <dbReference type="EC" id="2.4.2.28"/>
    </reaction>
    <physiologicalReaction direction="left-to-right" evidence="11">
        <dbReference type="Rhea" id="RHEA:11853"/>
    </physiologicalReaction>
</comment>
<evidence type="ECO:0000256" key="8">
    <source>
        <dbReference type="ARBA" id="ARBA00022833"/>
    </source>
</evidence>
<evidence type="ECO:0000313" key="13">
    <source>
        <dbReference type="EMBL" id="MFC0473093.1"/>
    </source>
</evidence>
<comment type="catalytic activity">
    <reaction evidence="1">
        <text>inosine + phosphate = alpha-D-ribose 1-phosphate + hypoxanthine</text>
        <dbReference type="Rhea" id="RHEA:27646"/>
        <dbReference type="ChEBI" id="CHEBI:17368"/>
        <dbReference type="ChEBI" id="CHEBI:17596"/>
        <dbReference type="ChEBI" id="CHEBI:43474"/>
        <dbReference type="ChEBI" id="CHEBI:57720"/>
        <dbReference type="EC" id="2.4.2.1"/>
    </reaction>
    <physiologicalReaction direction="left-to-right" evidence="1">
        <dbReference type="Rhea" id="RHEA:27647"/>
    </physiologicalReaction>
</comment>
<evidence type="ECO:0000256" key="3">
    <source>
        <dbReference type="ARBA" id="ARBA00003215"/>
    </source>
</evidence>
<comment type="caution">
    <text evidence="13">The sequence shown here is derived from an EMBL/GenBank/DDBJ whole genome shotgun (WGS) entry which is preliminary data.</text>
</comment>
<evidence type="ECO:0000313" key="14">
    <source>
        <dbReference type="Proteomes" id="UP001589838"/>
    </source>
</evidence>
<dbReference type="PANTHER" id="PTHR30616">
    <property type="entry name" value="UNCHARACTERIZED PROTEIN YFIH"/>
    <property type="match status" value="1"/>
</dbReference>
<proteinExistence type="inferred from homology"/>
<comment type="function">
    <text evidence="3">Purine nucleoside enzyme that catalyzes the phosphorolysis of adenosine and inosine nucleosides, yielding D-ribose 1-phosphate and the respective free bases, adenine and hypoxanthine. Also catalyzes the phosphorolysis of S-methyl-5'-thioadenosine into adenine and S-methyl-5-thio-alpha-D-ribose 1-phosphate. Also has adenosine deaminase activity.</text>
</comment>
<sequence>MEPFVQTGERYLTIQEWQRAHPHLIVGFSTRRGGKSNNSYNSLNLGFHVGDDPESVKSNRRLLATDIQFPLSRWVGTEQVHESSIKKITLLEAGCGSERLDTAIANTDGIYTLERNLLLTSLYADCVPLYFFAPSQGAIGLAHAGWRGTVQNIGSAMIRKWTMEEGIPLEDIQVAIGPCISQPAYEVDHKVITEVQKCWPNDLNYLPYRKRSNEKYLLDLREVNKALIRKAGINNNQILMSSICTATDERMFSHRAEAGRTGRLMSFIGIRLDGDE</sequence>